<feature type="region of interest" description="Disordered" evidence="1">
    <location>
        <begin position="52"/>
        <end position="192"/>
    </location>
</feature>
<feature type="compositionally biased region" description="Polar residues" evidence="1">
    <location>
        <begin position="72"/>
        <end position="94"/>
    </location>
</feature>
<dbReference type="AlphaFoldDB" id="E9H4A7"/>
<evidence type="ECO:0000256" key="1">
    <source>
        <dbReference type="SAM" id="MobiDB-lite"/>
    </source>
</evidence>
<accession>E9H4A7</accession>
<dbReference type="EMBL" id="GL732591">
    <property type="protein sequence ID" value="EFX73348.1"/>
    <property type="molecule type" value="Genomic_DNA"/>
</dbReference>
<evidence type="ECO:0000313" key="3">
    <source>
        <dbReference type="Proteomes" id="UP000000305"/>
    </source>
</evidence>
<sequence length="192" mass="21342">MANNQEWETRPRPLSRQNTASTFSFEYKNPHQTKTLSAAAIIAWHTEQKLNDKPLDKLPPIIRRDKEDKVQTNKIPTNQTIRQANASNTSQPPSQAAKPISVNTTAKATTATTSVKPATTTTPKPTTTTPKPTTTITTKPTTTTTPKTTTKTTTPMKSANYTIKEPEKKFNIATDEINTKTNPIKSRRNRLK</sequence>
<feature type="compositionally biased region" description="Low complexity" evidence="1">
    <location>
        <begin position="104"/>
        <end position="155"/>
    </location>
</feature>
<protein>
    <submittedName>
        <fullName evidence="2">Uncharacterized protein</fullName>
    </submittedName>
</protein>
<feature type="region of interest" description="Disordered" evidence="1">
    <location>
        <begin position="1"/>
        <end position="23"/>
    </location>
</feature>
<name>E9H4A7_DAPPU</name>
<feature type="compositionally biased region" description="Basic and acidic residues" evidence="1">
    <location>
        <begin position="52"/>
        <end position="71"/>
    </location>
</feature>
<keyword evidence="3" id="KW-1185">Reference proteome</keyword>
<gene>
    <name evidence="2" type="ORF">DAPPUDRAFT_109817</name>
</gene>
<dbReference type="Proteomes" id="UP000000305">
    <property type="component" value="Unassembled WGS sequence"/>
</dbReference>
<dbReference type="HOGENOM" id="CLU_1416478_0_0_1"/>
<reference evidence="2 3" key="1">
    <citation type="journal article" date="2011" name="Science">
        <title>The ecoresponsive genome of Daphnia pulex.</title>
        <authorList>
            <person name="Colbourne J.K."/>
            <person name="Pfrender M.E."/>
            <person name="Gilbert D."/>
            <person name="Thomas W.K."/>
            <person name="Tucker A."/>
            <person name="Oakley T.H."/>
            <person name="Tokishita S."/>
            <person name="Aerts A."/>
            <person name="Arnold G.J."/>
            <person name="Basu M.K."/>
            <person name="Bauer D.J."/>
            <person name="Caceres C.E."/>
            <person name="Carmel L."/>
            <person name="Casola C."/>
            <person name="Choi J.H."/>
            <person name="Detter J.C."/>
            <person name="Dong Q."/>
            <person name="Dusheyko S."/>
            <person name="Eads B.D."/>
            <person name="Frohlich T."/>
            <person name="Geiler-Samerotte K.A."/>
            <person name="Gerlach D."/>
            <person name="Hatcher P."/>
            <person name="Jogdeo S."/>
            <person name="Krijgsveld J."/>
            <person name="Kriventseva E.V."/>
            <person name="Kultz D."/>
            <person name="Laforsch C."/>
            <person name="Lindquist E."/>
            <person name="Lopez J."/>
            <person name="Manak J.R."/>
            <person name="Muller J."/>
            <person name="Pangilinan J."/>
            <person name="Patwardhan R.P."/>
            <person name="Pitluck S."/>
            <person name="Pritham E.J."/>
            <person name="Rechtsteiner A."/>
            <person name="Rho M."/>
            <person name="Rogozin I.B."/>
            <person name="Sakarya O."/>
            <person name="Salamov A."/>
            <person name="Schaack S."/>
            <person name="Shapiro H."/>
            <person name="Shiga Y."/>
            <person name="Skalitzky C."/>
            <person name="Smith Z."/>
            <person name="Souvorov A."/>
            <person name="Sung W."/>
            <person name="Tang Z."/>
            <person name="Tsuchiya D."/>
            <person name="Tu H."/>
            <person name="Vos H."/>
            <person name="Wang M."/>
            <person name="Wolf Y.I."/>
            <person name="Yamagata H."/>
            <person name="Yamada T."/>
            <person name="Ye Y."/>
            <person name="Shaw J.R."/>
            <person name="Andrews J."/>
            <person name="Crease T.J."/>
            <person name="Tang H."/>
            <person name="Lucas S.M."/>
            <person name="Robertson H.M."/>
            <person name="Bork P."/>
            <person name="Koonin E.V."/>
            <person name="Zdobnov E.M."/>
            <person name="Grigoriev I.V."/>
            <person name="Lynch M."/>
            <person name="Boore J.L."/>
        </authorList>
    </citation>
    <scope>NUCLEOTIDE SEQUENCE [LARGE SCALE GENOMIC DNA]</scope>
</reference>
<organism evidence="2 3">
    <name type="scientific">Daphnia pulex</name>
    <name type="common">Water flea</name>
    <dbReference type="NCBI Taxonomy" id="6669"/>
    <lineage>
        <taxon>Eukaryota</taxon>
        <taxon>Metazoa</taxon>
        <taxon>Ecdysozoa</taxon>
        <taxon>Arthropoda</taxon>
        <taxon>Crustacea</taxon>
        <taxon>Branchiopoda</taxon>
        <taxon>Diplostraca</taxon>
        <taxon>Cladocera</taxon>
        <taxon>Anomopoda</taxon>
        <taxon>Daphniidae</taxon>
        <taxon>Daphnia</taxon>
    </lineage>
</organism>
<dbReference type="KEGG" id="dpx:DAPPUDRAFT_109817"/>
<evidence type="ECO:0000313" key="2">
    <source>
        <dbReference type="EMBL" id="EFX73348.1"/>
    </source>
</evidence>
<dbReference type="InParanoid" id="E9H4A7"/>
<proteinExistence type="predicted"/>